<evidence type="ECO:0000313" key="2">
    <source>
        <dbReference type="Proteomes" id="UP001078443"/>
    </source>
</evidence>
<dbReference type="RefSeq" id="WP_268042128.1">
    <property type="nucleotide sequence ID" value="NZ_JAPQER010000008.1"/>
</dbReference>
<protein>
    <submittedName>
        <fullName evidence="1">YwmB family TATA-box binding protein</fullName>
    </submittedName>
</protein>
<dbReference type="EMBL" id="JAPQER010000008">
    <property type="protein sequence ID" value="MCY6485630.1"/>
    <property type="molecule type" value="Genomic_DNA"/>
</dbReference>
<comment type="caution">
    <text evidence="1">The sequence shown here is derived from an EMBL/GenBank/DDBJ whole genome shotgun (WGS) entry which is preliminary data.</text>
</comment>
<evidence type="ECO:0000313" key="1">
    <source>
        <dbReference type="EMBL" id="MCY6485630.1"/>
    </source>
</evidence>
<keyword evidence="2" id="KW-1185">Reference proteome</keyword>
<name>A0ABT4D629_9CLOT</name>
<organism evidence="1 2">
    <name type="scientific">Clostridium aestuarii</name>
    <dbReference type="NCBI Taxonomy" id="338193"/>
    <lineage>
        <taxon>Bacteria</taxon>
        <taxon>Bacillati</taxon>
        <taxon>Bacillota</taxon>
        <taxon>Clostridia</taxon>
        <taxon>Eubacteriales</taxon>
        <taxon>Clostridiaceae</taxon>
        <taxon>Clostridium</taxon>
    </lineage>
</organism>
<dbReference type="Proteomes" id="UP001078443">
    <property type="component" value="Unassembled WGS sequence"/>
</dbReference>
<gene>
    <name evidence="1" type="ORF">OW763_14945</name>
</gene>
<dbReference type="Pfam" id="PF08680">
    <property type="entry name" value="DUF1779"/>
    <property type="match status" value="1"/>
</dbReference>
<sequence length="233" mass="26808">MKADKLNKSIILVLLALVLLNYKFSYAFKKENLFGFILKETKAQVNEYGIKTRFKVCENGQGYYKYFLNKIKVNKPNYKIKTNYSKRGYSISFTNSRSKGYIEEFSIEGKKIITINIIKKDNENKLTELKSQIKAIVNSIPKENIVSSQYIKARIPEENLKKENSKVINLLKNEGAVNINSIKINNGFSTTAYTCRYIPKKNNGKLMDFNFALCNYSSGNYIIMGTPEIITTY</sequence>
<reference evidence="1" key="1">
    <citation type="submission" date="2022-12" db="EMBL/GenBank/DDBJ databases">
        <authorList>
            <person name="Wang J."/>
        </authorList>
    </citation>
    <scope>NUCLEOTIDE SEQUENCE</scope>
    <source>
        <strain evidence="1">HY-45-18</strain>
    </source>
</reference>
<dbReference type="SUPFAM" id="SSF143842">
    <property type="entry name" value="YwmB-like"/>
    <property type="match status" value="1"/>
</dbReference>
<dbReference type="InterPro" id="IPR036209">
    <property type="entry name" value="YwmB-like_sf"/>
</dbReference>
<accession>A0ABT4D629</accession>
<dbReference type="InterPro" id="IPR014794">
    <property type="entry name" value="DUF1779"/>
</dbReference>
<proteinExistence type="predicted"/>